<dbReference type="RefSeq" id="WP_167082294.1">
    <property type="nucleotide sequence ID" value="NZ_BAAADC010000001.1"/>
</dbReference>
<evidence type="ECO:0000256" key="1">
    <source>
        <dbReference type="ARBA" id="ARBA00003234"/>
    </source>
</evidence>
<gene>
    <name evidence="14" type="primary">miaB</name>
    <name evidence="18" type="ORF">FHS83_001443</name>
</gene>
<dbReference type="Gene3D" id="3.80.30.20">
    <property type="entry name" value="tm_1862 like domain"/>
    <property type="match status" value="1"/>
</dbReference>
<dbReference type="SMART" id="SM00729">
    <property type="entry name" value="Elp3"/>
    <property type="match status" value="1"/>
</dbReference>
<dbReference type="InterPro" id="IPR023404">
    <property type="entry name" value="rSAM_horseshoe"/>
</dbReference>
<dbReference type="Pfam" id="PF00919">
    <property type="entry name" value="UPF0004"/>
    <property type="match status" value="1"/>
</dbReference>
<keyword evidence="8 14" id="KW-0408">Iron</keyword>
<dbReference type="GO" id="GO:0005829">
    <property type="term" value="C:cytosol"/>
    <property type="evidence" value="ECO:0007669"/>
    <property type="project" value="TreeGrafter"/>
</dbReference>
<evidence type="ECO:0000256" key="10">
    <source>
        <dbReference type="ARBA" id="ARBA00033765"/>
    </source>
</evidence>
<dbReference type="Pfam" id="PF01938">
    <property type="entry name" value="TRAM"/>
    <property type="match status" value="1"/>
</dbReference>
<dbReference type="PROSITE" id="PS51449">
    <property type="entry name" value="MTTASE_N"/>
    <property type="match status" value="1"/>
</dbReference>
<comment type="caution">
    <text evidence="18">The sequence shown here is derived from an EMBL/GenBank/DDBJ whole genome shotgun (WGS) entry which is preliminary data.</text>
</comment>
<keyword evidence="19" id="KW-1185">Reference proteome</keyword>
<evidence type="ECO:0000256" key="6">
    <source>
        <dbReference type="ARBA" id="ARBA00022694"/>
    </source>
</evidence>
<evidence type="ECO:0000256" key="12">
    <source>
        <dbReference type="ARBA" id="ARBA00080698"/>
    </source>
</evidence>
<keyword evidence="7 14" id="KW-0479">Metal-binding</keyword>
<dbReference type="FunFam" id="3.40.50.12160:FF:000003">
    <property type="entry name" value="CDK5 regulatory subunit-associated protein 1"/>
    <property type="match status" value="1"/>
</dbReference>
<comment type="cofactor">
    <cofactor evidence="14">
        <name>[4Fe-4S] cluster</name>
        <dbReference type="ChEBI" id="CHEBI:49883"/>
    </cofactor>
    <text evidence="14">Binds 2 [4Fe-4S] clusters. One cluster is coordinated with 3 cysteines and an exchangeable S-adenosyl-L-methionine.</text>
</comment>
<evidence type="ECO:0000259" key="17">
    <source>
        <dbReference type="PROSITE" id="PS51918"/>
    </source>
</evidence>
<evidence type="ECO:0000259" key="15">
    <source>
        <dbReference type="PROSITE" id="PS50926"/>
    </source>
</evidence>
<dbReference type="SUPFAM" id="SSF102114">
    <property type="entry name" value="Radical SAM enzymes"/>
    <property type="match status" value="1"/>
</dbReference>
<dbReference type="PROSITE" id="PS01278">
    <property type="entry name" value="MTTASE_RADICAL"/>
    <property type="match status" value="1"/>
</dbReference>
<dbReference type="SFLD" id="SFLDS00029">
    <property type="entry name" value="Radical_SAM"/>
    <property type="match status" value="1"/>
</dbReference>
<evidence type="ECO:0000313" key="19">
    <source>
        <dbReference type="Proteomes" id="UP000570514"/>
    </source>
</evidence>
<comment type="similarity">
    <text evidence="14">Belongs to the methylthiotransferase family. MiaB subfamily.</text>
</comment>
<sequence length="453" mass="49716">MKRLFIKTYGCQMNVYDSARMAELLAPIGYAPAETADEADMVILNTCHIREKAAEKVYSELGKLKQIKTAKAQEGTRMILAVAGCVAQAEGQEIISRQPAVDIVVGPQSYQRLPEMIAKISRGTGHELETDFPAEDKFDSLPAHKSAEGPTAFLTVQEGCDKFCTFCVVPYTRGAEFSRPVEQILAEAKGLCDSDVRELTLLGQNVNAFNGKGLDGEPWSLAKLLYALADVPGLDRLRYVTSHPRDMGEDLITAHKDLEMLMPYLHLPVQAGSDRILQAMNRGHTAADYLRLIDRIRAARPDMAMSGDFIVGFPGESDKDFEDTLALVKTVGYAQAYSFKYSPRPGTPAAALTTQVPEEVKDERLQRLQALLTAQQTDFNVAMVGRTVKVLFENPGRKEGQAIGRSPYLQPVFAEGAVGHIGKIVEVRIEEAMTNSLRGVLVHQAQSEKALAD</sequence>
<dbReference type="PANTHER" id="PTHR43020:SF2">
    <property type="entry name" value="MITOCHONDRIAL TRNA METHYLTHIOTRANSFERASE CDK5RAP1"/>
    <property type="match status" value="1"/>
</dbReference>
<evidence type="ECO:0000256" key="5">
    <source>
        <dbReference type="ARBA" id="ARBA00022691"/>
    </source>
</evidence>
<evidence type="ECO:0000313" key="18">
    <source>
        <dbReference type="EMBL" id="NIK88125.1"/>
    </source>
</evidence>
<feature type="binding site" evidence="14">
    <location>
        <position position="47"/>
    </location>
    <ligand>
        <name>[4Fe-4S] cluster</name>
        <dbReference type="ChEBI" id="CHEBI:49883"/>
        <label>1</label>
    </ligand>
</feature>
<name>A0A846MY29_9PROT</name>
<evidence type="ECO:0000256" key="14">
    <source>
        <dbReference type="HAMAP-Rule" id="MF_01864"/>
    </source>
</evidence>
<dbReference type="SFLD" id="SFLDG01082">
    <property type="entry name" value="B12-binding_domain_containing"/>
    <property type="match status" value="1"/>
</dbReference>
<evidence type="ECO:0000256" key="2">
    <source>
        <dbReference type="ARBA" id="ARBA00022485"/>
    </source>
</evidence>
<feature type="binding site" evidence="14">
    <location>
        <position position="164"/>
    </location>
    <ligand>
        <name>[4Fe-4S] cluster</name>
        <dbReference type="ChEBI" id="CHEBI:49883"/>
        <label>2</label>
        <note>4Fe-4S-S-AdoMet</note>
    </ligand>
</feature>
<comment type="subcellular location">
    <subcellularLocation>
        <location evidence="14">Cytoplasm</location>
    </subcellularLocation>
</comment>
<dbReference type="Proteomes" id="UP000570514">
    <property type="component" value="Unassembled WGS sequence"/>
</dbReference>
<dbReference type="InterPro" id="IPR007197">
    <property type="entry name" value="rSAM"/>
</dbReference>
<organism evidence="18 19">
    <name type="scientific">Rhizomicrobium palustre</name>
    <dbReference type="NCBI Taxonomy" id="189966"/>
    <lineage>
        <taxon>Bacteria</taxon>
        <taxon>Pseudomonadati</taxon>
        <taxon>Pseudomonadota</taxon>
        <taxon>Alphaproteobacteria</taxon>
        <taxon>Micropepsales</taxon>
        <taxon>Micropepsaceae</taxon>
        <taxon>Rhizomicrobium</taxon>
    </lineage>
</organism>
<evidence type="ECO:0000256" key="13">
    <source>
        <dbReference type="ARBA" id="ARBA00081141"/>
    </source>
</evidence>
<feature type="binding site" evidence="14">
    <location>
        <position position="85"/>
    </location>
    <ligand>
        <name>[4Fe-4S] cluster</name>
        <dbReference type="ChEBI" id="CHEBI:49883"/>
        <label>1</label>
    </ligand>
</feature>
<evidence type="ECO:0000256" key="11">
    <source>
        <dbReference type="ARBA" id="ARBA00068570"/>
    </source>
</evidence>
<feature type="domain" description="TRAM" evidence="15">
    <location>
        <begin position="381"/>
        <end position="443"/>
    </location>
</feature>
<dbReference type="PROSITE" id="PS51918">
    <property type="entry name" value="RADICAL_SAM"/>
    <property type="match status" value="1"/>
</dbReference>
<dbReference type="InterPro" id="IPR005839">
    <property type="entry name" value="Methylthiotransferase"/>
</dbReference>
<keyword evidence="4 14" id="KW-0808">Transferase</keyword>
<comment type="function">
    <text evidence="1 14">Catalyzes the methylthiolation of N6-(dimethylallyl)adenosine (i(6)A), leading to the formation of 2-methylthio-N6-(dimethylallyl)adenosine (ms(2)i(6)A) at position 37 in tRNAs that read codons beginning with uridine.</text>
</comment>
<dbReference type="InterPro" id="IPR006638">
    <property type="entry name" value="Elp3/MiaA/NifB-like_rSAM"/>
</dbReference>
<dbReference type="Pfam" id="PF04055">
    <property type="entry name" value="Radical_SAM"/>
    <property type="match status" value="1"/>
</dbReference>
<proteinExistence type="inferred from homology"/>
<evidence type="ECO:0000259" key="16">
    <source>
        <dbReference type="PROSITE" id="PS51449"/>
    </source>
</evidence>
<dbReference type="SFLD" id="SFLDG01061">
    <property type="entry name" value="methylthiotransferase"/>
    <property type="match status" value="1"/>
</dbReference>
<evidence type="ECO:0000256" key="9">
    <source>
        <dbReference type="ARBA" id="ARBA00023014"/>
    </source>
</evidence>
<dbReference type="PROSITE" id="PS50926">
    <property type="entry name" value="TRAM"/>
    <property type="match status" value="1"/>
</dbReference>
<keyword evidence="3 14" id="KW-0963">Cytoplasm</keyword>
<feature type="domain" description="Radical SAM core" evidence="17">
    <location>
        <begin position="146"/>
        <end position="378"/>
    </location>
</feature>
<dbReference type="PANTHER" id="PTHR43020">
    <property type="entry name" value="CDK5 REGULATORY SUBUNIT-ASSOCIATED PROTEIN 1"/>
    <property type="match status" value="1"/>
</dbReference>
<dbReference type="InterPro" id="IPR020612">
    <property type="entry name" value="Methylthiotransferase_CS"/>
</dbReference>
<feature type="binding site" evidence="14">
    <location>
        <position position="11"/>
    </location>
    <ligand>
        <name>[4Fe-4S] cluster</name>
        <dbReference type="ChEBI" id="CHEBI:49883"/>
        <label>1</label>
    </ligand>
</feature>
<accession>A0A846MY29</accession>
<feature type="binding site" evidence="14">
    <location>
        <position position="160"/>
    </location>
    <ligand>
        <name>[4Fe-4S] cluster</name>
        <dbReference type="ChEBI" id="CHEBI:49883"/>
        <label>2</label>
        <note>4Fe-4S-S-AdoMet</note>
    </ligand>
</feature>
<dbReference type="InterPro" id="IPR038135">
    <property type="entry name" value="Methylthiotransferase_N_sf"/>
</dbReference>
<reference evidence="18 19" key="1">
    <citation type="submission" date="2020-03" db="EMBL/GenBank/DDBJ databases">
        <title>Genomic Encyclopedia of Type Strains, Phase IV (KMG-IV): sequencing the most valuable type-strain genomes for metagenomic binning, comparative biology and taxonomic classification.</title>
        <authorList>
            <person name="Goeker M."/>
        </authorList>
    </citation>
    <scope>NUCLEOTIDE SEQUENCE [LARGE SCALE GENOMIC DNA]</scope>
    <source>
        <strain evidence="18 19">DSM 19867</strain>
    </source>
</reference>
<dbReference type="InterPro" id="IPR002792">
    <property type="entry name" value="TRAM_dom"/>
</dbReference>
<keyword evidence="9 14" id="KW-0411">Iron-sulfur</keyword>
<comment type="catalytic activity">
    <reaction evidence="14">
        <text>N(6)-dimethylallyladenosine(37) in tRNA + (sulfur carrier)-SH + AH2 + 2 S-adenosyl-L-methionine = 2-methylsulfanyl-N(6)-dimethylallyladenosine(37) in tRNA + (sulfur carrier)-H + 5'-deoxyadenosine + L-methionine + A + S-adenosyl-L-homocysteine + 2 H(+)</text>
        <dbReference type="Rhea" id="RHEA:37067"/>
        <dbReference type="Rhea" id="RHEA-COMP:10375"/>
        <dbReference type="Rhea" id="RHEA-COMP:10376"/>
        <dbReference type="Rhea" id="RHEA-COMP:14737"/>
        <dbReference type="Rhea" id="RHEA-COMP:14739"/>
        <dbReference type="ChEBI" id="CHEBI:13193"/>
        <dbReference type="ChEBI" id="CHEBI:15378"/>
        <dbReference type="ChEBI" id="CHEBI:17319"/>
        <dbReference type="ChEBI" id="CHEBI:17499"/>
        <dbReference type="ChEBI" id="CHEBI:29917"/>
        <dbReference type="ChEBI" id="CHEBI:57844"/>
        <dbReference type="ChEBI" id="CHEBI:57856"/>
        <dbReference type="ChEBI" id="CHEBI:59789"/>
        <dbReference type="ChEBI" id="CHEBI:64428"/>
        <dbReference type="ChEBI" id="CHEBI:74415"/>
        <dbReference type="ChEBI" id="CHEBI:74417"/>
        <dbReference type="EC" id="2.8.4.3"/>
    </reaction>
</comment>
<comment type="subunit">
    <text evidence="14">Monomer.</text>
</comment>
<dbReference type="SFLD" id="SFLDF00273">
    <property type="entry name" value="(dimethylallyl)adenosine_tRNA"/>
    <property type="match status" value="1"/>
</dbReference>
<dbReference type="GO" id="GO:0035597">
    <property type="term" value="F:tRNA-2-methylthio-N(6)-dimethylallyladenosine(37) synthase activity"/>
    <property type="evidence" value="ECO:0007669"/>
    <property type="project" value="UniProtKB-EC"/>
</dbReference>
<protein>
    <recommendedName>
        <fullName evidence="11 14">tRNA-2-methylthio-N(6)-dimethylallyladenosine synthase</fullName>
        <ecNumber evidence="10 14">2.8.4.3</ecNumber>
    </recommendedName>
    <alternativeName>
        <fullName evidence="13 14">(Dimethylallyl)adenosine tRNA methylthiotransferase MiaB</fullName>
    </alternativeName>
    <alternativeName>
        <fullName evidence="12 14">tRNA-i(6)A37 methylthiotransferase</fullName>
    </alternativeName>
</protein>
<evidence type="ECO:0000256" key="3">
    <source>
        <dbReference type="ARBA" id="ARBA00022490"/>
    </source>
</evidence>
<keyword evidence="5 14" id="KW-0949">S-adenosyl-L-methionine</keyword>
<dbReference type="GO" id="GO:0051539">
    <property type="term" value="F:4 iron, 4 sulfur cluster binding"/>
    <property type="evidence" value="ECO:0007669"/>
    <property type="project" value="UniProtKB-UniRule"/>
</dbReference>
<evidence type="ECO:0000256" key="4">
    <source>
        <dbReference type="ARBA" id="ARBA00022679"/>
    </source>
</evidence>
<keyword evidence="2 14" id="KW-0004">4Fe-4S</keyword>
<feature type="domain" description="MTTase N-terminal" evidence="16">
    <location>
        <begin position="2"/>
        <end position="122"/>
    </location>
</feature>
<dbReference type="FunFam" id="3.80.30.20:FF:000001">
    <property type="entry name" value="tRNA-2-methylthio-N(6)-dimethylallyladenosine synthase 2"/>
    <property type="match status" value="1"/>
</dbReference>
<dbReference type="NCBIfam" id="TIGR01574">
    <property type="entry name" value="miaB-methiolase"/>
    <property type="match status" value="1"/>
</dbReference>
<dbReference type="Gene3D" id="3.40.50.12160">
    <property type="entry name" value="Methylthiotransferase, N-terminal domain"/>
    <property type="match status" value="1"/>
</dbReference>
<evidence type="ECO:0000256" key="8">
    <source>
        <dbReference type="ARBA" id="ARBA00023004"/>
    </source>
</evidence>
<dbReference type="CDD" id="cd01335">
    <property type="entry name" value="Radical_SAM"/>
    <property type="match status" value="1"/>
</dbReference>
<dbReference type="EC" id="2.8.4.3" evidence="10 14"/>
<keyword evidence="6 14" id="KW-0819">tRNA processing</keyword>
<evidence type="ECO:0000256" key="7">
    <source>
        <dbReference type="ARBA" id="ARBA00022723"/>
    </source>
</evidence>
<dbReference type="HAMAP" id="MF_01864">
    <property type="entry name" value="tRNA_metthiotr_MiaB"/>
    <property type="match status" value="1"/>
</dbReference>
<dbReference type="InterPro" id="IPR058240">
    <property type="entry name" value="rSAM_sf"/>
</dbReference>
<dbReference type="AlphaFoldDB" id="A0A846MY29"/>
<dbReference type="EMBL" id="JAASRM010000001">
    <property type="protein sequence ID" value="NIK88125.1"/>
    <property type="molecule type" value="Genomic_DNA"/>
</dbReference>
<dbReference type="InterPro" id="IPR013848">
    <property type="entry name" value="Methylthiotransferase_N"/>
</dbReference>
<dbReference type="InterPro" id="IPR006463">
    <property type="entry name" value="MiaB_methiolase"/>
</dbReference>
<dbReference type="GO" id="GO:0046872">
    <property type="term" value="F:metal ion binding"/>
    <property type="evidence" value="ECO:0007669"/>
    <property type="project" value="UniProtKB-KW"/>
</dbReference>
<feature type="binding site" evidence="14">
    <location>
        <position position="167"/>
    </location>
    <ligand>
        <name>[4Fe-4S] cluster</name>
        <dbReference type="ChEBI" id="CHEBI:49883"/>
        <label>2</label>
        <note>4Fe-4S-S-AdoMet</note>
    </ligand>
</feature>
<dbReference type="NCBIfam" id="TIGR00089">
    <property type="entry name" value="MiaB/RimO family radical SAM methylthiotransferase"/>
    <property type="match status" value="1"/>
</dbReference>